<dbReference type="PANTHER" id="PTHR42714">
    <property type="entry name" value="TRNA MODIFICATION GTPASE GTPBP3"/>
    <property type="match status" value="1"/>
</dbReference>
<dbReference type="Gene3D" id="3.40.50.300">
    <property type="entry name" value="P-loop containing nucleotide triphosphate hydrolases"/>
    <property type="match status" value="1"/>
</dbReference>
<dbReference type="PANTHER" id="PTHR42714:SF2">
    <property type="entry name" value="TRNA MODIFICATION GTPASE GTPBP3, MITOCHONDRIAL"/>
    <property type="match status" value="1"/>
</dbReference>
<dbReference type="STRING" id="980561.A1359_00955"/>
<feature type="transmembrane region" description="Helical" evidence="1">
    <location>
        <begin position="7"/>
        <end position="30"/>
    </location>
</feature>
<organism evidence="3 4">
    <name type="scientific">Methylomonas lenta</name>
    <dbReference type="NCBI Taxonomy" id="980561"/>
    <lineage>
        <taxon>Bacteria</taxon>
        <taxon>Pseudomonadati</taxon>
        <taxon>Pseudomonadota</taxon>
        <taxon>Gammaproteobacteria</taxon>
        <taxon>Methylococcales</taxon>
        <taxon>Methylococcaceae</taxon>
        <taxon>Methylomonas</taxon>
    </lineage>
</organism>
<name>A0A177N7K1_9GAMM</name>
<reference evidence="3 4" key="1">
    <citation type="submission" date="2016-03" db="EMBL/GenBank/DDBJ databases">
        <authorList>
            <person name="Ploux O."/>
        </authorList>
    </citation>
    <scope>NUCLEOTIDE SEQUENCE [LARGE SCALE GENOMIC DNA]</scope>
    <source>
        <strain evidence="3 4">R-45370</strain>
    </source>
</reference>
<evidence type="ECO:0000256" key="1">
    <source>
        <dbReference type="SAM" id="Phobius"/>
    </source>
</evidence>
<dbReference type="RefSeq" id="WP_066983641.1">
    <property type="nucleotide sequence ID" value="NZ_LUUI01000114.1"/>
</dbReference>
<feature type="transmembrane region" description="Helical" evidence="1">
    <location>
        <begin position="36"/>
        <end position="54"/>
    </location>
</feature>
<dbReference type="EMBL" id="LUUI01000114">
    <property type="protein sequence ID" value="OAI14006.1"/>
    <property type="molecule type" value="Genomic_DNA"/>
</dbReference>
<dbReference type="GO" id="GO:0002098">
    <property type="term" value="P:tRNA wobble uridine modification"/>
    <property type="evidence" value="ECO:0007669"/>
    <property type="project" value="TreeGrafter"/>
</dbReference>
<evidence type="ECO:0000259" key="2">
    <source>
        <dbReference type="Pfam" id="PF01926"/>
    </source>
</evidence>
<proteinExistence type="predicted"/>
<dbReference type="SUPFAM" id="SSF52540">
    <property type="entry name" value="P-loop containing nucleoside triphosphate hydrolases"/>
    <property type="match status" value="1"/>
</dbReference>
<keyword evidence="1" id="KW-1133">Transmembrane helix</keyword>
<dbReference type="GO" id="GO:0005525">
    <property type="term" value="F:GTP binding"/>
    <property type="evidence" value="ECO:0007669"/>
    <property type="project" value="InterPro"/>
</dbReference>
<sequence>MKHALWPWLALLVIGIIPVLALMVIGAWWVWQQQWYWLWLNLAVMCVGIVWITARKINRYQKNPLIDNAIKFDTPFSQRDQAAWAAVQALIPSINKNTRQKLDNIDTWLQIGQQVLTLVARHYRPKAEQPEMDIPVTELLRMAELVCHDLHAQIQGNLPLSHVVTLADGLNLQRWLDHLSDANAAFRLGRLILNPLTGGFYEAKNYAQTKVLALTLPRLQDWLLELYVQKVGHYAILLYSGRMAVEQQRIDVLSAKSNKDGQQAMKQQTASNQEPLRFLVAGQTNAGKSTLINTLFDSPRAAADVVSCTDAIMPYALESEGQFSGLIFDTPGYGEKTSWLYDNREELDKTDLVILVCNANNAARSADRRFLQEFQQHFQDQPNRKIPPMILVVTHIDELRPIREWQPPYDIAEPNCVKAANIRAAMDAIQHDLSLFDDTAIVPVSFGNNNGMGSYNVDSLLLAIGRQMDEANRARLLRCLKDAKNSEKWTRLWQQVTQSSRWLLSKIVDT</sequence>
<evidence type="ECO:0000313" key="3">
    <source>
        <dbReference type="EMBL" id="OAI14006.1"/>
    </source>
</evidence>
<feature type="domain" description="G" evidence="2">
    <location>
        <begin position="279"/>
        <end position="393"/>
    </location>
</feature>
<comment type="caution">
    <text evidence="3">The sequence shown here is derived from an EMBL/GenBank/DDBJ whole genome shotgun (WGS) entry which is preliminary data.</text>
</comment>
<keyword evidence="4" id="KW-1185">Reference proteome</keyword>
<keyword evidence="1" id="KW-0472">Membrane</keyword>
<accession>A0A177N7K1</accession>
<dbReference type="AlphaFoldDB" id="A0A177N7K1"/>
<dbReference type="InterPro" id="IPR027417">
    <property type="entry name" value="P-loop_NTPase"/>
</dbReference>
<gene>
    <name evidence="3" type="ORF">A1359_00955</name>
</gene>
<dbReference type="GO" id="GO:0030488">
    <property type="term" value="P:tRNA methylation"/>
    <property type="evidence" value="ECO:0007669"/>
    <property type="project" value="TreeGrafter"/>
</dbReference>
<keyword evidence="1" id="KW-0812">Transmembrane</keyword>
<dbReference type="Pfam" id="PF01926">
    <property type="entry name" value="MMR_HSR1"/>
    <property type="match status" value="1"/>
</dbReference>
<protein>
    <recommendedName>
        <fullName evidence="2">G domain-containing protein</fullName>
    </recommendedName>
</protein>
<dbReference type="Proteomes" id="UP000078476">
    <property type="component" value="Unassembled WGS sequence"/>
</dbReference>
<dbReference type="GO" id="GO:0005829">
    <property type="term" value="C:cytosol"/>
    <property type="evidence" value="ECO:0007669"/>
    <property type="project" value="TreeGrafter"/>
</dbReference>
<dbReference type="InterPro" id="IPR006073">
    <property type="entry name" value="GTP-bd"/>
</dbReference>
<evidence type="ECO:0000313" key="4">
    <source>
        <dbReference type="Proteomes" id="UP000078476"/>
    </source>
</evidence>